<evidence type="ECO:0000313" key="1">
    <source>
        <dbReference type="EMBL" id="TKK76897.1"/>
    </source>
</evidence>
<name>A0A4U3LR50_9ACTN</name>
<accession>A0A4U3LR50</accession>
<comment type="caution">
    <text evidence="1">The sequence shown here is derived from an EMBL/GenBank/DDBJ whole genome shotgun (WGS) entry which is preliminary data.</text>
</comment>
<dbReference type="RefSeq" id="WP_137257761.1">
    <property type="nucleotide sequence ID" value="NZ_JBHSPQ010000003.1"/>
</dbReference>
<reference evidence="1 2" key="1">
    <citation type="submission" date="2019-04" db="EMBL/GenBank/DDBJ databases">
        <title>Kribbella sp. NEAU-THZ 27 nov., a novel actinomycete isolated from soil.</title>
        <authorList>
            <person name="Duan L."/>
        </authorList>
    </citation>
    <scope>NUCLEOTIDE SEQUENCE [LARGE SCALE GENOMIC DNA]</scope>
    <source>
        <strain evidence="2">NEAU-THZ27</strain>
    </source>
</reference>
<dbReference type="Proteomes" id="UP000305836">
    <property type="component" value="Unassembled WGS sequence"/>
</dbReference>
<gene>
    <name evidence="1" type="ORF">FDA38_31705</name>
</gene>
<dbReference type="AlphaFoldDB" id="A0A4U3LR50"/>
<dbReference type="EMBL" id="SZPZ01000004">
    <property type="protein sequence ID" value="TKK76897.1"/>
    <property type="molecule type" value="Genomic_DNA"/>
</dbReference>
<protein>
    <submittedName>
        <fullName evidence="1">Uncharacterized protein</fullName>
    </submittedName>
</protein>
<evidence type="ECO:0000313" key="2">
    <source>
        <dbReference type="Proteomes" id="UP000305836"/>
    </source>
</evidence>
<keyword evidence="2" id="KW-1185">Reference proteome</keyword>
<organism evidence="1 2">
    <name type="scientific">Kribbella jiaozuonensis</name>
    <dbReference type="NCBI Taxonomy" id="2575441"/>
    <lineage>
        <taxon>Bacteria</taxon>
        <taxon>Bacillati</taxon>
        <taxon>Actinomycetota</taxon>
        <taxon>Actinomycetes</taxon>
        <taxon>Propionibacteriales</taxon>
        <taxon>Kribbellaceae</taxon>
        <taxon>Kribbella</taxon>
    </lineage>
</organism>
<dbReference type="OrthoDB" id="4288807at2"/>
<sequence length="67" mass="7533">MPPNNPEPTSLITPTTAAELLPHMLTRFRLGYQDPLIFGTTKPEAVLIPYTLWHTLNPVDNSAPHQR</sequence>
<proteinExistence type="predicted"/>